<accession>A0A8X6UKK8</accession>
<reference evidence="1" key="1">
    <citation type="submission" date="2020-08" db="EMBL/GenBank/DDBJ databases">
        <title>Multicomponent nature underlies the extraordinary mechanical properties of spider dragline silk.</title>
        <authorList>
            <person name="Kono N."/>
            <person name="Nakamura H."/>
            <person name="Mori M."/>
            <person name="Yoshida Y."/>
            <person name="Ohtoshi R."/>
            <person name="Malay A.D."/>
            <person name="Moran D.A.P."/>
            <person name="Tomita M."/>
            <person name="Numata K."/>
            <person name="Arakawa K."/>
        </authorList>
    </citation>
    <scope>NUCLEOTIDE SEQUENCE</scope>
</reference>
<comment type="caution">
    <text evidence="1">The sequence shown here is derived from an EMBL/GenBank/DDBJ whole genome shotgun (WGS) entry which is preliminary data.</text>
</comment>
<gene>
    <name evidence="1" type="ORF">NPIL_463531</name>
</gene>
<proteinExistence type="predicted"/>
<evidence type="ECO:0000313" key="2">
    <source>
        <dbReference type="Proteomes" id="UP000887013"/>
    </source>
</evidence>
<dbReference type="EMBL" id="BMAW01129644">
    <property type="protein sequence ID" value="GFU31282.1"/>
    <property type="molecule type" value="Genomic_DNA"/>
</dbReference>
<name>A0A8X6UKK8_NEPPI</name>
<organism evidence="1 2">
    <name type="scientific">Nephila pilipes</name>
    <name type="common">Giant wood spider</name>
    <name type="synonym">Nephila maculata</name>
    <dbReference type="NCBI Taxonomy" id="299642"/>
    <lineage>
        <taxon>Eukaryota</taxon>
        <taxon>Metazoa</taxon>
        <taxon>Ecdysozoa</taxon>
        <taxon>Arthropoda</taxon>
        <taxon>Chelicerata</taxon>
        <taxon>Arachnida</taxon>
        <taxon>Araneae</taxon>
        <taxon>Araneomorphae</taxon>
        <taxon>Entelegynae</taxon>
        <taxon>Araneoidea</taxon>
        <taxon>Nephilidae</taxon>
        <taxon>Nephila</taxon>
    </lineage>
</organism>
<protein>
    <submittedName>
        <fullName evidence="1">Uncharacterized protein</fullName>
    </submittedName>
</protein>
<dbReference type="Proteomes" id="UP000887013">
    <property type="component" value="Unassembled WGS sequence"/>
</dbReference>
<keyword evidence="2" id="KW-1185">Reference proteome</keyword>
<dbReference type="AlphaFoldDB" id="A0A8X6UKK8"/>
<sequence length="82" mass="9883">MVRRCIFQRYYRFHLIEGTMNVVQYDNVAKKQDNGNHLGINVLHWLQNSPYLNRMENIWWIIGQMACERALPTKRDLSETML</sequence>
<evidence type="ECO:0000313" key="1">
    <source>
        <dbReference type="EMBL" id="GFU31282.1"/>
    </source>
</evidence>